<sequence length="544" mass="59975">MPSGNRICFMIAATLMTAVAPGDDCSEDARTTANSATPGACEELDSERAATTKRISVTIDRGQDTGDSFGSLFEVASTDGSVVIGAGFQNGYNTRYRADRHSLQFFVRPTDGKRSLRTEQLPRPNQLCGTYIYGRDDVVRSTYGGVKAWGSKSNSWKSEREIGGTNESMRVAGKLLTFGDSEVQFDGRTILSRPEQGSYQLFFYANGHLCFYHVNRGGGGYRAYENDAAGFSKLYACPWTYDQPVVDLSTAIVLTLPVVGETTFAWGQLNEQIVTGSNIGGFYVFEEDKWRTLRQPELGVSYQLYSTMIFHDRLLMGQYPTGRVFQYDGAKISDLAGWPPVLDGVSKSAREAQTTAIYGGDVFVGVWPWGELWCYNPDSRAWSFAQRMFDHPELSNKITHPYDLENEGADVPNQWGQRVTSLVPSGPSLFVSTSAKSPCNRDADRFPFLEPDKWKSYGAVYAITMPGHLSAPTTWTDGPTTFEFLVSGAEISMTQDGKEIGSTTLTGQLAERLGSGLRLDKDLNWGQGIYGPFRGKSIQGEVQE</sequence>
<keyword evidence="2" id="KW-1185">Reference proteome</keyword>
<evidence type="ECO:0000313" key="2">
    <source>
        <dbReference type="Proteomes" id="UP000187735"/>
    </source>
</evidence>
<protein>
    <submittedName>
        <fullName evidence="1">Uncharacterized protein</fullName>
    </submittedName>
</protein>
<reference evidence="1 2" key="1">
    <citation type="journal article" date="2016" name="Front. Microbiol.">
        <title>Fuerstia marisgermanicae gen. nov., sp. nov., an Unusual Member of the Phylum Planctomycetes from the German Wadden Sea.</title>
        <authorList>
            <person name="Kohn T."/>
            <person name="Heuer A."/>
            <person name="Jogler M."/>
            <person name="Vollmers J."/>
            <person name="Boedeker C."/>
            <person name="Bunk B."/>
            <person name="Rast P."/>
            <person name="Borchert D."/>
            <person name="Glockner I."/>
            <person name="Freese H.M."/>
            <person name="Klenk H.P."/>
            <person name="Overmann J."/>
            <person name="Kaster A.K."/>
            <person name="Rohde M."/>
            <person name="Wiegand S."/>
            <person name="Jogler C."/>
        </authorList>
    </citation>
    <scope>NUCLEOTIDE SEQUENCE [LARGE SCALE GENOMIC DNA]</scope>
    <source>
        <strain evidence="1 2">NH11</strain>
    </source>
</reference>
<dbReference type="OrthoDB" id="258852at2"/>
<dbReference type="EMBL" id="CP017641">
    <property type="protein sequence ID" value="APZ90735.1"/>
    <property type="molecule type" value="Genomic_DNA"/>
</dbReference>
<proteinExistence type="predicted"/>
<dbReference type="KEGG" id="fmr:Fuma_00317"/>
<gene>
    <name evidence="1" type="ORF">Fuma_00317</name>
</gene>
<dbReference type="AlphaFoldDB" id="A0A1P8W9J7"/>
<evidence type="ECO:0000313" key="1">
    <source>
        <dbReference type="EMBL" id="APZ90735.1"/>
    </source>
</evidence>
<name>A0A1P8W9J7_9PLAN</name>
<accession>A0A1P8W9J7</accession>
<dbReference type="RefSeq" id="WP_145943899.1">
    <property type="nucleotide sequence ID" value="NZ_CP017641.1"/>
</dbReference>
<organism evidence="1 2">
    <name type="scientific">Fuerstiella marisgermanici</name>
    <dbReference type="NCBI Taxonomy" id="1891926"/>
    <lineage>
        <taxon>Bacteria</taxon>
        <taxon>Pseudomonadati</taxon>
        <taxon>Planctomycetota</taxon>
        <taxon>Planctomycetia</taxon>
        <taxon>Planctomycetales</taxon>
        <taxon>Planctomycetaceae</taxon>
        <taxon>Fuerstiella</taxon>
    </lineage>
</organism>
<dbReference type="Proteomes" id="UP000187735">
    <property type="component" value="Chromosome"/>
</dbReference>